<dbReference type="Proteomes" id="UP000886998">
    <property type="component" value="Unassembled WGS sequence"/>
</dbReference>
<organism evidence="1 2">
    <name type="scientific">Trichonephila inaurata madagascariensis</name>
    <dbReference type="NCBI Taxonomy" id="2747483"/>
    <lineage>
        <taxon>Eukaryota</taxon>
        <taxon>Metazoa</taxon>
        <taxon>Ecdysozoa</taxon>
        <taxon>Arthropoda</taxon>
        <taxon>Chelicerata</taxon>
        <taxon>Arachnida</taxon>
        <taxon>Araneae</taxon>
        <taxon>Araneomorphae</taxon>
        <taxon>Entelegynae</taxon>
        <taxon>Araneoidea</taxon>
        <taxon>Nephilidae</taxon>
        <taxon>Trichonephila</taxon>
        <taxon>Trichonephila inaurata</taxon>
    </lineage>
</organism>
<keyword evidence="2" id="KW-1185">Reference proteome</keyword>
<sequence length="79" mass="9040">MELKTYASPREPLTQQDFSFHRSDGLKKDSMDGDNLLEAVIIGPYTTLDDTKDIVEKVDVLKGHRECNLFTAKQREIVK</sequence>
<gene>
    <name evidence="1" type="ORF">TNIN_355931</name>
</gene>
<evidence type="ECO:0000313" key="2">
    <source>
        <dbReference type="Proteomes" id="UP000886998"/>
    </source>
</evidence>
<accession>A0A8X6WZ64</accession>
<proteinExistence type="predicted"/>
<name>A0A8X6WZ64_9ARAC</name>
<dbReference type="EMBL" id="BMAV01003660">
    <property type="protein sequence ID" value="GFY43405.1"/>
    <property type="molecule type" value="Genomic_DNA"/>
</dbReference>
<evidence type="ECO:0000313" key="1">
    <source>
        <dbReference type="EMBL" id="GFY43405.1"/>
    </source>
</evidence>
<protein>
    <submittedName>
        <fullName evidence="1">Uncharacterized protein</fullName>
    </submittedName>
</protein>
<dbReference type="AlphaFoldDB" id="A0A8X6WZ64"/>
<comment type="caution">
    <text evidence="1">The sequence shown here is derived from an EMBL/GenBank/DDBJ whole genome shotgun (WGS) entry which is preliminary data.</text>
</comment>
<reference evidence="1" key="1">
    <citation type="submission" date="2020-08" db="EMBL/GenBank/DDBJ databases">
        <title>Multicomponent nature underlies the extraordinary mechanical properties of spider dragline silk.</title>
        <authorList>
            <person name="Kono N."/>
            <person name="Nakamura H."/>
            <person name="Mori M."/>
            <person name="Yoshida Y."/>
            <person name="Ohtoshi R."/>
            <person name="Malay A.D."/>
            <person name="Moran D.A.P."/>
            <person name="Tomita M."/>
            <person name="Numata K."/>
            <person name="Arakawa K."/>
        </authorList>
    </citation>
    <scope>NUCLEOTIDE SEQUENCE</scope>
</reference>